<evidence type="ECO:0000313" key="9">
    <source>
        <dbReference type="Proteomes" id="UP001501940"/>
    </source>
</evidence>
<keyword evidence="6" id="KW-1133">Transmembrane helix</keyword>
<protein>
    <recommendedName>
        <fullName evidence="7">Ig-like domain-containing protein</fullName>
    </recommendedName>
</protein>
<evidence type="ECO:0000313" key="8">
    <source>
        <dbReference type="Ensembl" id="ENSAOCP00000072486.1"/>
    </source>
</evidence>
<reference evidence="8" key="3">
    <citation type="submission" date="2025-09" db="UniProtKB">
        <authorList>
            <consortium name="Ensembl"/>
        </authorList>
    </citation>
    <scope>IDENTIFICATION</scope>
</reference>
<feature type="compositionally biased region" description="Polar residues" evidence="5">
    <location>
        <begin position="347"/>
        <end position="359"/>
    </location>
</feature>
<reference evidence="8" key="2">
    <citation type="submission" date="2025-08" db="UniProtKB">
        <authorList>
            <consortium name="Ensembl"/>
        </authorList>
    </citation>
    <scope>IDENTIFICATION</scope>
</reference>
<dbReference type="PANTHER" id="PTHR12080:SF134">
    <property type="entry name" value="CD48 ANTIGEN"/>
    <property type="match status" value="1"/>
</dbReference>
<keyword evidence="9" id="KW-1185">Reference proteome</keyword>
<accession>A0AAQ6A6Y6</accession>
<name>A0AAQ6A6Y6_AMPOC</name>
<evidence type="ECO:0000259" key="7">
    <source>
        <dbReference type="PROSITE" id="PS50835"/>
    </source>
</evidence>
<comment type="subcellular location">
    <subcellularLocation>
        <location evidence="1">Membrane</location>
    </subcellularLocation>
</comment>
<reference evidence="8 9" key="1">
    <citation type="submission" date="2022-01" db="EMBL/GenBank/DDBJ databases">
        <title>A chromosome-scale genome assembly of the false clownfish, Amphiprion ocellaris.</title>
        <authorList>
            <person name="Ryu T."/>
        </authorList>
    </citation>
    <scope>NUCLEOTIDE SEQUENCE [LARGE SCALE GENOMIC DNA]</scope>
</reference>
<organism evidence="8 9">
    <name type="scientific">Amphiprion ocellaris</name>
    <name type="common">Clown anemonefish</name>
    <dbReference type="NCBI Taxonomy" id="80972"/>
    <lineage>
        <taxon>Eukaryota</taxon>
        <taxon>Metazoa</taxon>
        <taxon>Chordata</taxon>
        <taxon>Craniata</taxon>
        <taxon>Vertebrata</taxon>
        <taxon>Euteleostomi</taxon>
        <taxon>Actinopterygii</taxon>
        <taxon>Neopterygii</taxon>
        <taxon>Teleostei</taxon>
        <taxon>Neoteleostei</taxon>
        <taxon>Acanthomorphata</taxon>
        <taxon>Ovalentaria</taxon>
        <taxon>Pomacentridae</taxon>
        <taxon>Amphiprion</taxon>
    </lineage>
</organism>
<feature type="domain" description="Ig-like" evidence="7">
    <location>
        <begin position="149"/>
        <end position="218"/>
    </location>
</feature>
<dbReference type="InterPro" id="IPR007110">
    <property type="entry name" value="Ig-like_dom"/>
</dbReference>
<gene>
    <name evidence="8" type="primary">CD2</name>
</gene>
<evidence type="ECO:0000256" key="3">
    <source>
        <dbReference type="ARBA" id="ARBA00023136"/>
    </source>
</evidence>
<dbReference type="GO" id="GO:0016020">
    <property type="term" value="C:membrane"/>
    <property type="evidence" value="ECO:0007669"/>
    <property type="project" value="UniProtKB-SubCell"/>
</dbReference>
<dbReference type="InterPro" id="IPR013783">
    <property type="entry name" value="Ig-like_fold"/>
</dbReference>
<keyword evidence="4" id="KW-0325">Glycoprotein</keyword>
<dbReference type="GeneTree" id="ENSGT00950000183302"/>
<dbReference type="AlphaFoldDB" id="A0AAQ6A6Y6"/>
<dbReference type="InterPro" id="IPR036179">
    <property type="entry name" value="Ig-like_dom_sf"/>
</dbReference>
<dbReference type="InterPro" id="IPR015631">
    <property type="entry name" value="CD2/SLAM_rcpt"/>
</dbReference>
<keyword evidence="6" id="KW-0812">Transmembrane</keyword>
<evidence type="ECO:0000256" key="4">
    <source>
        <dbReference type="ARBA" id="ARBA00023180"/>
    </source>
</evidence>
<dbReference type="Ensembl" id="ENSAOCT00000075072.1">
    <property type="protein sequence ID" value="ENSAOCP00000072486.1"/>
    <property type="gene ID" value="ENSAOCG00000025915.1"/>
</dbReference>
<feature type="region of interest" description="Disordered" evidence="5">
    <location>
        <begin position="1"/>
        <end position="25"/>
    </location>
</feature>
<dbReference type="Proteomes" id="UP001501940">
    <property type="component" value="Chromosome 24"/>
</dbReference>
<feature type="compositionally biased region" description="Basic residues" evidence="5">
    <location>
        <begin position="301"/>
        <end position="320"/>
    </location>
</feature>
<dbReference type="Gene3D" id="2.60.40.10">
    <property type="entry name" value="Immunoglobulins"/>
    <property type="match status" value="2"/>
</dbReference>
<feature type="region of interest" description="Disordered" evidence="5">
    <location>
        <begin position="284"/>
        <end position="386"/>
    </location>
</feature>
<evidence type="ECO:0000256" key="6">
    <source>
        <dbReference type="SAM" id="Phobius"/>
    </source>
</evidence>
<keyword evidence="3 6" id="KW-0472">Membrane</keyword>
<evidence type="ECO:0000256" key="2">
    <source>
        <dbReference type="ARBA" id="ARBA00022729"/>
    </source>
</evidence>
<dbReference type="PROSITE" id="PS50835">
    <property type="entry name" value="IG_LIKE"/>
    <property type="match status" value="1"/>
</dbReference>
<keyword evidence="2" id="KW-0732">Signal</keyword>
<sequence>MFSADMCRPRGEKEQVQGSKTETKRTTRLLTDVRRGKLSVYDGGRINSADVCDQYAAVGDTVTIQLKHKRTGSESLKWMKENDIILYWRNDKFITKKQGDINKDGSLKLTNVTKADQASYKPEVYKSDKTSVGTLPSTRLCVLERVRKPQVKFTCKELKKVPKVEFTCIAEKNTDVQLEWLQNDKVVGKTSTLKLNVTKAENEAVACKVSNRVSFMISDSVTHDCYKSGGVTFPEKLFGIDIWIIVGGGAGIVLLLIILVIICCLRARRKKQMRLKDEEELRLEFTRPEQHPQYSHPADRHQHHHHQHHQHHQHQHRHHQQQPAGHTGPRQHRSKQHRNQPLPKTPDQANGVPQPSPRRSAQAPKPANDEQPPPLPQPRKKTPRKV</sequence>
<evidence type="ECO:0000256" key="5">
    <source>
        <dbReference type="SAM" id="MobiDB-lite"/>
    </source>
</evidence>
<dbReference type="SUPFAM" id="SSF48726">
    <property type="entry name" value="Immunoglobulin"/>
    <property type="match status" value="2"/>
</dbReference>
<dbReference type="NCBIfam" id="NF041738">
    <property type="entry name" value="GG_III-CTERM"/>
    <property type="match status" value="1"/>
</dbReference>
<feature type="compositionally biased region" description="Basic and acidic residues" evidence="5">
    <location>
        <begin position="7"/>
        <end position="25"/>
    </location>
</feature>
<dbReference type="PANTHER" id="PTHR12080">
    <property type="entry name" value="SIGNALING LYMPHOCYTIC ACTIVATION MOLECULE"/>
    <property type="match status" value="1"/>
</dbReference>
<feature type="compositionally biased region" description="Basic residues" evidence="5">
    <location>
        <begin position="329"/>
        <end position="338"/>
    </location>
</feature>
<feature type="transmembrane region" description="Helical" evidence="6">
    <location>
        <begin position="242"/>
        <end position="265"/>
    </location>
</feature>
<proteinExistence type="predicted"/>
<evidence type="ECO:0000256" key="1">
    <source>
        <dbReference type="ARBA" id="ARBA00004370"/>
    </source>
</evidence>